<dbReference type="Proteomes" id="UP000612055">
    <property type="component" value="Unassembled WGS sequence"/>
</dbReference>
<sequence length="406" mass="40153">MGRNSPRLDHNTDVSQSELGPFCVVDTAAFCGPAAAGSPAVAQPPDAFLASLPSSFGILQTHSSIAQALGSPAVRGLGLEHAAHGGGHGYGIEPPLDASAEHHDAPGALEDMQAGFVCVSCLDDDCDSALDDESPAGGLTAPSAGPFAAINTRARAGGAGASGAATSLLSCGGIDALDVLDLCLAAEEEAACVHRPFSSHSCPSVTWCRPGFEPDLSSAMLGAAGGAASSLAPLPVAVPPLSDSGADLSSQRTRTATTREKLRFYPMALSEAAELFPLGRGTSRTTASASASARSRAFLGEGFPPAETAGAVQAGSGGGGSSRLLAVLCLPARAAAAQGLLARGVDSAPAFGEAATGLLSGAGGGLTVEDGTVGLEAAVLPAGPRGVGLRSISMRRRAVSRLLLQP</sequence>
<protein>
    <submittedName>
        <fullName evidence="1">Uncharacterized protein</fullName>
    </submittedName>
</protein>
<dbReference type="AlphaFoldDB" id="A0A836C0G5"/>
<accession>A0A836C0G5</accession>
<evidence type="ECO:0000313" key="1">
    <source>
        <dbReference type="EMBL" id="KAG2494892.1"/>
    </source>
</evidence>
<organism evidence="1 2">
    <name type="scientific">Edaphochlamys debaryana</name>
    <dbReference type="NCBI Taxonomy" id="47281"/>
    <lineage>
        <taxon>Eukaryota</taxon>
        <taxon>Viridiplantae</taxon>
        <taxon>Chlorophyta</taxon>
        <taxon>core chlorophytes</taxon>
        <taxon>Chlorophyceae</taxon>
        <taxon>CS clade</taxon>
        <taxon>Chlamydomonadales</taxon>
        <taxon>Chlamydomonadales incertae sedis</taxon>
        <taxon>Edaphochlamys</taxon>
    </lineage>
</organism>
<proteinExistence type="predicted"/>
<name>A0A836C0G5_9CHLO</name>
<evidence type="ECO:0000313" key="2">
    <source>
        <dbReference type="Proteomes" id="UP000612055"/>
    </source>
</evidence>
<reference evidence="1" key="1">
    <citation type="journal article" date="2020" name="bioRxiv">
        <title>Comparative genomics of Chlamydomonas.</title>
        <authorList>
            <person name="Craig R.J."/>
            <person name="Hasan A.R."/>
            <person name="Ness R.W."/>
            <person name="Keightley P.D."/>
        </authorList>
    </citation>
    <scope>NUCLEOTIDE SEQUENCE</scope>
    <source>
        <strain evidence="1">CCAP 11/70</strain>
    </source>
</reference>
<dbReference type="EMBL" id="JAEHOE010000028">
    <property type="protein sequence ID" value="KAG2494892.1"/>
    <property type="molecule type" value="Genomic_DNA"/>
</dbReference>
<gene>
    <name evidence="1" type="ORF">HYH03_007130</name>
</gene>
<comment type="caution">
    <text evidence="1">The sequence shown here is derived from an EMBL/GenBank/DDBJ whole genome shotgun (WGS) entry which is preliminary data.</text>
</comment>
<keyword evidence="2" id="KW-1185">Reference proteome</keyword>